<dbReference type="InterPro" id="IPR004360">
    <property type="entry name" value="Glyas_Fos-R_dOase_dom"/>
</dbReference>
<evidence type="ECO:0000256" key="4">
    <source>
        <dbReference type="ARBA" id="ARBA00013222"/>
    </source>
</evidence>
<keyword evidence="6" id="KW-0677">Repeat</keyword>
<keyword evidence="5" id="KW-0479">Metal-binding</keyword>
<dbReference type="Proteomes" id="UP000729913">
    <property type="component" value="Unassembled WGS sequence"/>
</dbReference>
<evidence type="ECO:0000256" key="1">
    <source>
        <dbReference type="ARBA" id="ARBA00001962"/>
    </source>
</evidence>
<dbReference type="GO" id="GO:0046872">
    <property type="term" value="F:metal ion binding"/>
    <property type="evidence" value="ECO:0007669"/>
    <property type="project" value="UniProtKB-KW"/>
</dbReference>
<dbReference type="OrthoDB" id="414569at2759"/>
<dbReference type="GO" id="GO:0006559">
    <property type="term" value="P:L-phenylalanine catabolic process"/>
    <property type="evidence" value="ECO:0007669"/>
    <property type="project" value="UniProtKB-KW"/>
</dbReference>
<keyword evidence="7" id="KW-0828">Tyrosine catabolism</keyword>
<feature type="domain" description="VOC" evidence="11">
    <location>
        <begin position="187"/>
        <end position="345"/>
    </location>
</feature>
<accession>A0A8J5R7J3</accession>
<dbReference type="GO" id="GO:0005789">
    <property type="term" value="C:endoplasmic reticulum membrane"/>
    <property type="evidence" value="ECO:0007669"/>
    <property type="project" value="TreeGrafter"/>
</dbReference>
<dbReference type="InterPro" id="IPR005956">
    <property type="entry name" value="4OHPhenylPyrv_dOase"/>
</dbReference>
<evidence type="ECO:0000313" key="12">
    <source>
        <dbReference type="EMBL" id="KAG8041347.1"/>
    </source>
</evidence>
<evidence type="ECO:0000256" key="6">
    <source>
        <dbReference type="ARBA" id="ARBA00022737"/>
    </source>
</evidence>
<feature type="domain" description="VOC" evidence="11">
    <location>
        <begin position="26"/>
        <end position="157"/>
    </location>
</feature>
<dbReference type="InterPro" id="IPR037523">
    <property type="entry name" value="VOC_core"/>
</dbReference>
<dbReference type="PANTHER" id="PTHR11959:SF1">
    <property type="entry name" value="4-HYDROXYPHENYLPYRUVATE DIOXYGENASE"/>
    <property type="match status" value="1"/>
</dbReference>
<keyword evidence="8" id="KW-0408">Iron</keyword>
<name>A0A8J5R7J3_9HYME</name>
<keyword evidence="13" id="KW-1185">Reference proteome</keyword>
<dbReference type="InterPro" id="IPR041736">
    <property type="entry name" value="4OHPhenylPyrv_dOase_N"/>
</dbReference>
<proteinExistence type="inferred from homology"/>
<dbReference type="PIRSF" id="PIRSF009283">
    <property type="entry name" value="HPP_dOase"/>
    <property type="match status" value="1"/>
</dbReference>
<reference evidence="12" key="2">
    <citation type="submission" date="2021-04" db="EMBL/GenBank/DDBJ databases">
        <title>Genome-wide patterns of bracovirus chromosomal integration into multiple host tissues during parasitism.</title>
        <authorList>
            <person name="Chebbi M.A.C."/>
        </authorList>
    </citation>
    <scope>NUCLEOTIDE SEQUENCE</scope>
    <source>
        <tissue evidence="12">Whole body</tissue>
    </source>
</reference>
<comment type="similarity">
    <text evidence="3 10">Belongs to the 4HPPD family.</text>
</comment>
<dbReference type="CDD" id="cd07250">
    <property type="entry name" value="HPPD_C_like"/>
    <property type="match status" value="1"/>
</dbReference>
<dbReference type="AlphaFoldDB" id="A0A8J5R7J3"/>
<gene>
    <name evidence="12" type="ORF">G9C98_002335</name>
</gene>
<evidence type="ECO:0000256" key="9">
    <source>
        <dbReference type="ARBA" id="ARBA00023232"/>
    </source>
</evidence>
<evidence type="ECO:0000256" key="10">
    <source>
        <dbReference type="PIRNR" id="PIRNR009283"/>
    </source>
</evidence>
<dbReference type="InterPro" id="IPR041735">
    <property type="entry name" value="4OHPhenylPyrv_dOase_C"/>
</dbReference>
<dbReference type="PANTHER" id="PTHR11959">
    <property type="entry name" value="4-HYDROXYPHENYLPYRUVATE DIOXYGENASE"/>
    <property type="match status" value="1"/>
</dbReference>
<evidence type="ECO:0000259" key="11">
    <source>
        <dbReference type="PROSITE" id="PS51819"/>
    </source>
</evidence>
<evidence type="ECO:0000256" key="8">
    <source>
        <dbReference type="ARBA" id="ARBA00023004"/>
    </source>
</evidence>
<dbReference type="Pfam" id="PF00903">
    <property type="entry name" value="Glyoxalase"/>
    <property type="match status" value="2"/>
</dbReference>
<dbReference type="PROSITE" id="PS51819">
    <property type="entry name" value="VOC"/>
    <property type="match status" value="2"/>
</dbReference>
<evidence type="ECO:0000256" key="3">
    <source>
        <dbReference type="ARBA" id="ARBA00005877"/>
    </source>
</evidence>
<dbReference type="EMBL" id="JAAOIC020000019">
    <property type="protein sequence ID" value="KAG8041347.1"/>
    <property type="molecule type" value="Genomic_DNA"/>
</dbReference>
<dbReference type="GO" id="GO:0006572">
    <property type="term" value="P:L-tyrosine catabolic process"/>
    <property type="evidence" value="ECO:0007669"/>
    <property type="project" value="UniProtKB-KW"/>
</dbReference>
<dbReference type="GO" id="GO:0003868">
    <property type="term" value="F:4-hydroxyphenylpyruvate dioxygenase activity"/>
    <property type="evidence" value="ECO:0007669"/>
    <property type="project" value="UniProtKB-EC"/>
</dbReference>
<comment type="cofactor">
    <cofactor evidence="1">
        <name>Fe cation</name>
        <dbReference type="ChEBI" id="CHEBI:24875"/>
    </cofactor>
</comment>
<organism evidence="12 13">
    <name type="scientific">Cotesia typhae</name>
    <dbReference type="NCBI Taxonomy" id="2053667"/>
    <lineage>
        <taxon>Eukaryota</taxon>
        <taxon>Metazoa</taxon>
        <taxon>Ecdysozoa</taxon>
        <taxon>Arthropoda</taxon>
        <taxon>Hexapoda</taxon>
        <taxon>Insecta</taxon>
        <taxon>Pterygota</taxon>
        <taxon>Neoptera</taxon>
        <taxon>Endopterygota</taxon>
        <taxon>Hymenoptera</taxon>
        <taxon>Apocrita</taxon>
        <taxon>Ichneumonoidea</taxon>
        <taxon>Braconidae</taxon>
        <taxon>Microgastrinae</taxon>
        <taxon>Cotesia</taxon>
    </lineage>
</organism>
<dbReference type="CDD" id="cd08342">
    <property type="entry name" value="HPPD_N_like"/>
    <property type="match status" value="1"/>
</dbReference>
<dbReference type="NCBIfam" id="TIGR01263">
    <property type="entry name" value="4HPPD"/>
    <property type="match status" value="1"/>
</dbReference>
<evidence type="ECO:0000256" key="5">
    <source>
        <dbReference type="ARBA" id="ARBA00022723"/>
    </source>
</evidence>
<protein>
    <recommendedName>
        <fullName evidence="4 10">4-hydroxyphenylpyruvate dioxygenase</fullName>
    </recommendedName>
</protein>
<keyword evidence="9" id="KW-0585">Phenylalanine catabolism</keyword>
<dbReference type="FunFam" id="3.10.180.10:FF:000001">
    <property type="entry name" value="4-hydroxyphenylpyruvate dioxygenase"/>
    <property type="match status" value="1"/>
</dbReference>
<comment type="pathway">
    <text evidence="2">Amino-acid degradation; L-phenylalanine degradation; acetoacetate and fumarate from L-phenylalanine: step 3/6.</text>
</comment>
<dbReference type="GO" id="GO:0000139">
    <property type="term" value="C:Golgi membrane"/>
    <property type="evidence" value="ECO:0007669"/>
    <property type="project" value="TreeGrafter"/>
</dbReference>
<sequence length="388" mass="44353">MLKSRVSKATTYTDKGPKPTGGKFLAFDHLTLWVGNAKQAAAFYCARFGFEPLGYRGLETGSRKLASHAVKQKKIIFVFESAYEPDDKEMSQHLARHGDGVRDIAFNVEDIDTIVRVAKDRGATIVRDVTEEKDQHGIVKTATIQTFGDTLHTLVDRTNYRGRFLPGFVDVQPDPITRLLPPTLLDFVDHCVGNQPDQQMEPVAKWYEQCLQFHRFWSVDDTQLHTEFSALRSIVMTNWEETVKIPINEPAPGKRRSQIQEFVEYYGGPGIQHIALNTSNIITSIENLRARGVEFLYVPDSYYDMLRHRLKSSSTKIIEDLTVLQKLKILIDFDENGYLLQIFSKNVEDRPTLFIEIIQRRNHNGFGAGNFQALFEAIEKEQQKRGNL</sequence>
<evidence type="ECO:0000256" key="2">
    <source>
        <dbReference type="ARBA" id="ARBA00005162"/>
    </source>
</evidence>
<evidence type="ECO:0000313" key="13">
    <source>
        <dbReference type="Proteomes" id="UP000729913"/>
    </source>
</evidence>
<reference evidence="12" key="1">
    <citation type="submission" date="2020-03" db="EMBL/GenBank/DDBJ databases">
        <authorList>
            <person name="Chebbi M.A."/>
            <person name="Drezen J.M."/>
        </authorList>
    </citation>
    <scope>NUCLEOTIDE SEQUENCE</scope>
    <source>
        <tissue evidence="12">Whole body</tissue>
    </source>
</reference>
<evidence type="ECO:0000256" key="7">
    <source>
        <dbReference type="ARBA" id="ARBA00022878"/>
    </source>
</evidence>
<comment type="caution">
    <text evidence="12">The sequence shown here is derived from an EMBL/GenBank/DDBJ whole genome shotgun (WGS) entry which is preliminary data.</text>
</comment>